<dbReference type="SMART" id="SM00327">
    <property type="entry name" value="VWA"/>
    <property type="match status" value="1"/>
</dbReference>
<dbReference type="InterPro" id="IPR050934">
    <property type="entry name" value="ITIH"/>
</dbReference>
<keyword evidence="2" id="KW-1133">Transmembrane helix</keyword>
<feature type="region of interest" description="Disordered" evidence="1">
    <location>
        <begin position="1"/>
        <end position="20"/>
    </location>
</feature>
<dbReference type="Gene3D" id="3.40.50.410">
    <property type="entry name" value="von Willebrand factor, type A domain"/>
    <property type="match status" value="1"/>
</dbReference>
<dbReference type="SUPFAM" id="SSF53300">
    <property type="entry name" value="vWA-like"/>
    <property type="match status" value="1"/>
</dbReference>
<feature type="transmembrane region" description="Helical" evidence="2">
    <location>
        <begin position="69"/>
        <end position="89"/>
    </location>
</feature>
<dbReference type="EMBL" id="JALLPJ020000426">
    <property type="protein sequence ID" value="KAL3792523.1"/>
    <property type="molecule type" value="Genomic_DNA"/>
</dbReference>
<dbReference type="InterPro" id="IPR002035">
    <property type="entry name" value="VWF_A"/>
</dbReference>
<feature type="domain" description="VWFA" evidence="3">
    <location>
        <begin position="401"/>
        <end position="511"/>
    </location>
</feature>
<dbReference type="PANTHER" id="PTHR10338:SF108">
    <property type="entry name" value="INTER-ALPHA-TRYPSIN INHIBITOR HEAVY CHAIN H4-LIKE PROTEIN"/>
    <property type="match status" value="1"/>
</dbReference>
<feature type="domain" description="VIT" evidence="4">
    <location>
        <begin position="96"/>
        <end position="224"/>
    </location>
</feature>
<organism evidence="5 6">
    <name type="scientific">Cyclotella atomus</name>
    <dbReference type="NCBI Taxonomy" id="382360"/>
    <lineage>
        <taxon>Eukaryota</taxon>
        <taxon>Sar</taxon>
        <taxon>Stramenopiles</taxon>
        <taxon>Ochrophyta</taxon>
        <taxon>Bacillariophyta</taxon>
        <taxon>Coscinodiscophyceae</taxon>
        <taxon>Thalassiosirophycidae</taxon>
        <taxon>Stephanodiscales</taxon>
        <taxon>Stephanodiscaceae</taxon>
        <taxon>Cyclotella</taxon>
    </lineage>
</organism>
<dbReference type="AlphaFoldDB" id="A0ABD3PX07"/>
<keyword evidence="2" id="KW-0812">Transmembrane</keyword>
<dbReference type="PANTHER" id="PTHR10338">
    <property type="entry name" value="INTER-ALPHA-TRYPSIN INHIBITOR HEAVY CHAIN FAMILY MEMBER"/>
    <property type="match status" value="1"/>
</dbReference>
<gene>
    <name evidence="5" type="ORF">ACHAWO_008394</name>
</gene>
<protein>
    <recommendedName>
        <fullName evidence="7">VWFA domain-containing protein</fullName>
    </recommendedName>
</protein>
<reference evidence="5 6" key="1">
    <citation type="submission" date="2024-10" db="EMBL/GenBank/DDBJ databases">
        <title>Updated reference genomes for cyclostephanoid diatoms.</title>
        <authorList>
            <person name="Roberts W.R."/>
            <person name="Alverson A.J."/>
        </authorList>
    </citation>
    <scope>NUCLEOTIDE SEQUENCE [LARGE SCALE GENOMIC DNA]</scope>
    <source>
        <strain evidence="5 6">AJA010-31</strain>
    </source>
</reference>
<feature type="compositionally biased region" description="Polar residues" evidence="1">
    <location>
        <begin position="50"/>
        <end position="61"/>
    </location>
</feature>
<name>A0ABD3PX07_9STRA</name>
<sequence>MTIAGDAPVTPEPEGAASSAVAIPVVNVEYDADVDTPTTDKPKAAAGSAGTRTPPSTQQQSRGRKRQHIIIGAIVVTVIVITTLCVLLIKPVVEGVFPFPPTVNYATGVSIITDYAVETKVRSRLATTNLRMAVLNGMNCSSVHIVTLQLPLNARVTSLKTMADDGCTTNGEVKEIKEARETFVEQASQGLSSAYVEAKDGFTYTVQVSMVPYGSTKVELVVEQLLQQRRGEIAFEVPLVPNEEVDSLIFDLFVEDVEGNAVGFDLHLNLPEVSSTVNATNGTSHFHVDLHDARQHNIPRVLRGRYAPGAVPENGILHFDGTCFEHYFLPPSLEPMPRNFIFLLDVNDQHRHDDDKFQKTRAALMNFIDTLDEQDTFSIQTFAHQGTMDVWGPNPDLHAAIIEALIRAKTDIKESMSDTVSIIVVISDGYASRGETDPSRIVNNIYGYNKDGSVKIFTLGYQNNADMTLLDAIALMNGGISATILDGGEDFKSQMVKFLESELGSVLLSDMSIEFPEGFKVYGETDTYFPLLAGGYEVVIRGLVEGDLDPATFKTFTSASTLEDVQNWVTIATDSPSTGKSSLCYQSYAHARVAQLVRLRDAADFLDDKILRTIVKLKDPICNEKEFVKCIEEEALELALNANIIAKGLTAMVTVDSDECMKPDEDAEVCLDGTTVDEQAWAKESDAMYDESPSSAMTFCSSLIVCAVAIAFAMMNL</sequence>
<dbReference type="Pfam" id="PF08487">
    <property type="entry name" value="VIT"/>
    <property type="match status" value="1"/>
</dbReference>
<evidence type="ECO:0000313" key="6">
    <source>
        <dbReference type="Proteomes" id="UP001530400"/>
    </source>
</evidence>
<dbReference type="SMART" id="SM00609">
    <property type="entry name" value="VIT"/>
    <property type="match status" value="1"/>
</dbReference>
<evidence type="ECO:0000259" key="3">
    <source>
        <dbReference type="PROSITE" id="PS50234"/>
    </source>
</evidence>
<evidence type="ECO:0000313" key="5">
    <source>
        <dbReference type="EMBL" id="KAL3792523.1"/>
    </source>
</evidence>
<dbReference type="Proteomes" id="UP001530400">
    <property type="component" value="Unassembled WGS sequence"/>
</dbReference>
<evidence type="ECO:0008006" key="7">
    <source>
        <dbReference type="Google" id="ProtNLM"/>
    </source>
</evidence>
<evidence type="ECO:0000256" key="1">
    <source>
        <dbReference type="SAM" id="MobiDB-lite"/>
    </source>
</evidence>
<evidence type="ECO:0000256" key="2">
    <source>
        <dbReference type="SAM" id="Phobius"/>
    </source>
</evidence>
<evidence type="ECO:0000259" key="4">
    <source>
        <dbReference type="PROSITE" id="PS51468"/>
    </source>
</evidence>
<accession>A0ABD3PX07</accession>
<dbReference type="PROSITE" id="PS51468">
    <property type="entry name" value="VIT"/>
    <property type="match status" value="1"/>
</dbReference>
<feature type="region of interest" description="Disordered" evidence="1">
    <location>
        <begin position="34"/>
        <end position="64"/>
    </location>
</feature>
<dbReference type="PROSITE" id="PS50234">
    <property type="entry name" value="VWFA"/>
    <property type="match status" value="1"/>
</dbReference>
<proteinExistence type="predicted"/>
<comment type="caution">
    <text evidence="5">The sequence shown here is derived from an EMBL/GenBank/DDBJ whole genome shotgun (WGS) entry which is preliminary data.</text>
</comment>
<keyword evidence="6" id="KW-1185">Reference proteome</keyword>
<dbReference type="InterPro" id="IPR013694">
    <property type="entry name" value="VIT"/>
</dbReference>
<keyword evidence="2" id="KW-0472">Membrane</keyword>
<dbReference type="InterPro" id="IPR036465">
    <property type="entry name" value="vWFA_dom_sf"/>
</dbReference>